<reference evidence="1 2" key="1">
    <citation type="journal article" date="2019" name="Sci. Rep.">
        <title>Orb-weaving spider Araneus ventricosus genome elucidates the spidroin gene catalogue.</title>
        <authorList>
            <person name="Kono N."/>
            <person name="Nakamura H."/>
            <person name="Ohtoshi R."/>
            <person name="Moran D.A.P."/>
            <person name="Shinohara A."/>
            <person name="Yoshida Y."/>
            <person name="Fujiwara M."/>
            <person name="Mori M."/>
            <person name="Tomita M."/>
            <person name="Arakawa K."/>
        </authorList>
    </citation>
    <scope>NUCLEOTIDE SEQUENCE [LARGE SCALE GENOMIC DNA]</scope>
</reference>
<evidence type="ECO:0000313" key="1">
    <source>
        <dbReference type="EMBL" id="GBN82281.1"/>
    </source>
</evidence>
<dbReference type="PANTHER" id="PTHR45913:SF19">
    <property type="entry name" value="LOW QUALITY PROTEIN: ZINC FINGER BED DOMAIN-CONTAINING PROTEIN 5-LIKE"/>
    <property type="match status" value="1"/>
</dbReference>
<dbReference type="Proteomes" id="UP000499080">
    <property type="component" value="Unassembled WGS sequence"/>
</dbReference>
<keyword evidence="2" id="KW-1185">Reference proteome</keyword>
<dbReference type="PANTHER" id="PTHR45913">
    <property type="entry name" value="EPM2A-INTERACTING PROTEIN 1"/>
    <property type="match status" value="1"/>
</dbReference>
<name>A0A4Y2S2R1_ARAVE</name>
<evidence type="ECO:0000313" key="2">
    <source>
        <dbReference type="Proteomes" id="UP000499080"/>
    </source>
</evidence>
<sequence length="160" mass="18834">MDKWLKTGTLMRAASRIEIRITDSAAMEITVDQQDDNHEVQRTTVWPVQADSTNTRLFRSLCEDMGSLHTTLLLHTEVRWLSRGNVLTRLFELRHEVEMFSEDHPFTLSSKFYESECLQQLAYLSDIFSYINKLNLGLQNDSIRKVTDKIEFMIKKLNFW</sequence>
<dbReference type="OrthoDB" id="8195035at2759"/>
<dbReference type="EMBL" id="BGPR01019556">
    <property type="protein sequence ID" value="GBN82281.1"/>
    <property type="molecule type" value="Genomic_DNA"/>
</dbReference>
<gene>
    <name evidence="1" type="primary">ZMYM6_2</name>
    <name evidence="1" type="ORF">AVEN_167684_1</name>
</gene>
<proteinExistence type="predicted"/>
<accession>A0A4Y2S2R1</accession>
<organism evidence="1 2">
    <name type="scientific">Araneus ventricosus</name>
    <name type="common">Orbweaver spider</name>
    <name type="synonym">Epeira ventricosa</name>
    <dbReference type="NCBI Taxonomy" id="182803"/>
    <lineage>
        <taxon>Eukaryota</taxon>
        <taxon>Metazoa</taxon>
        <taxon>Ecdysozoa</taxon>
        <taxon>Arthropoda</taxon>
        <taxon>Chelicerata</taxon>
        <taxon>Arachnida</taxon>
        <taxon>Araneae</taxon>
        <taxon>Araneomorphae</taxon>
        <taxon>Entelegynae</taxon>
        <taxon>Araneoidea</taxon>
        <taxon>Araneidae</taxon>
        <taxon>Araneus</taxon>
    </lineage>
</organism>
<protein>
    <submittedName>
        <fullName evidence="1">Zinc finger MYM-type protein 6</fullName>
    </submittedName>
</protein>
<comment type="caution">
    <text evidence="1">The sequence shown here is derived from an EMBL/GenBank/DDBJ whole genome shotgun (WGS) entry which is preliminary data.</text>
</comment>
<dbReference type="AlphaFoldDB" id="A0A4Y2S2R1"/>